<name>A0ABS9LJH9_9BRAD</name>
<keyword evidence="1" id="KW-0732">Signal</keyword>
<reference evidence="2" key="1">
    <citation type="submission" date="2022-01" db="EMBL/GenBank/DDBJ databases">
        <title>Genome sequnece data of strain Bradyrhizobium sp. nov.</title>
        <authorList>
            <person name="Zhang J."/>
        </authorList>
    </citation>
    <scope>NUCLEOTIDE SEQUENCE</scope>
    <source>
        <strain evidence="2">WYCCWR 12774</strain>
    </source>
</reference>
<feature type="signal peptide" evidence="1">
    <location>
        <begin position="1"/>
        <end position="36"/>
    </location>
</feature>
<dbReference type="RefSeq" id="WP_237870247.1">
    <property type="nucleotide sequence ID" value="NZ_JAKLUA010000002.1"/>
</dbReference>
<protein>
    <submittedName>
        <fullName evidence="2">Uncharacterized protein</fullName>
    </submittedName>
</protein>
<keyword evidence="3" id="KW-1185">Reference proteome</keyword>
<feature type="chain" id="PRO_5047017543" evidence="1">
    <location>
        <begin position="37"/>
        <end position="109"/>
    </location>
</feature>
<proteinExistence type="predicted"/>
<gene>
    <name evidence="2" type="ORF">L6637_09390</name>
</gene>
<comment type="caution">
    <text evidence="2">The sequence shown here is derived from an EMBL/GenBank/DDBJ whole genome shotgun (WGS) entry which is preliminary data.</text>
</comment>
<accession>A0ABS9LJH9</accession>
<dbReference type="Proteomes" id="UP001139012">
    <property type="component" value="Unassembled WGS sequence"/>
</dbReference>
<evidence type="ECO:0000313" key="2">
    <source>
        <dbReference type="EMBL" id="MCG2667164.1"/>
    </source>
</evidence>
<evidence type="ECO:0000313" key="3">
    <source>
        <dbReference type="Proteomes" id="UP001139012"/>
    </source>
</evidence>
<evidence type="ECO:0000256" key="1">
    <source>
        <dbReference type="SAM" id="SignalP"/>
    </source>
</evidence>
<dbReference type="EMBL" id="JAKLUA010000002">
    <property type="protein sequence ID" value="MCG2667164.1"/>
    <property type="molecule type" value="Genomic_DNA"/>
</dbReference>
<organism evidence="2 3">
    <name type="scientific">Bradyrhizobium zhengyangense</name>
    <dbReference type="NCBI Taxonomy" id="2911009"/>
    <lineage>
        <taxon>Bacteria</taxon>
        <taxon>Pseudomonadati</taxon>
        <taxon>Pseudomonadota</taxon>
        <taxon>Alphaproteobacteria</taxon>
        <taxon>Hyphomicrobiales</taxon>
        <taxon>Nitrobacteraceae</taxon>
        <taxon>Bradyrhizobium</taxon>
    </lineage>
</organism>
<sequence>MSKPDMETTMTRMKLVSAAALMAAILPLATLSPSLAAGRGPGECTPPAGAAVGAAGPAMSGGQLMAGVGQCRPVGGWSQTNTYGYREPGYGYDEPGWGTPAYGPAPYAY</sequence>